<keyword evidence="1" id="KW-0732">Signal</keyword>
<dbReference type="InterPro" id="IPR043426">
    <property type="entry name" value="MltB-like"/>
</dbReference>
<gene>
    <name evidence="3" type="primary">mltB</name>
    <name evidence="3" type="ORF">H8K33_05355</name>
</gene>
<dbReference type="CDD" id="cd13399">
    <property type="entry name" value="Slt35-like"/>
    <property type="match status" value="1"/>
</dbReference>
<keyword evidence="4" id="KW-1185">Reference proteome</keyword>
<evidence type="ECO:0000313" key="4">
    <source>
        <dbReference type="Proteomes" id="UP000643610"/>
    </source>
</evidence>
<evidence type="ECO:0000313" key="3">
    <source>
        <dbReference type="EMBL" id="MBC3830926.1"/>
    </source>
</evidence>
<dbReference type="PANTHER" id="PTHR30163:SF9">
    <property type="entry name" value="MEMBRANE-BOUND LYTIC MUREIN TRANSGLYCOSYLASE B"/>
    <property type="match status" value="1"/>
</dbReference>
<dbReference type="SUPFAM" id="SSF53955">
    <property type="entry name" value="Lysozyme-like"/>
    <property type="match status" value="1"/>
</dbReference>
<comment type="caution">
    <text evidence="3">The sequence shown here is derived from an EMBL/GenBank/DDBJ whole genome shotgun (WGS) entry which is preliminary data.</text>
</comment>
<name>A0ABR6XNG9_9BURK</name>
<dbReference type="Pfam" id="PF13406">
    <property type="entry name" value="SLT_2"/>
    <property type="match status" value="1"/>
</dbReference>
<dbReference type="Proteomes" id="UP000643610">
    <property type="component" value="Unassembled WGS sequence"/>
</dbReference>
<dbReference type="InterPro" id="IPR011757">
    <property type="entry name" value="Lytic_transglycosylase_MltB"/>
</dbReference>
<protein>
    <submittedName>
        <fullName evidence="3">Lytic murein transglycosylase B</fullName>
    </submittedName>
</protein>
<reference evidence="3 4" key="1">
    <citation type="submission" date="2020-08" db="EMBL/GenBank/DDBJ databases">
        <title>Novel species isolated from subtropical streams in China.</title>
        <authorList>
            <person name="Lu H."/>
        </authorList>
    </citation>
    <scope>NUCLEOTIDE SEQUENCE [LARGE SCALE GENOMIC DNA]</scope>
    <source>
        <strain evidence="3 4">KCTC 52442</strain>
    </source>
</reference>
<organism evidence="3 4">
    <name type="scientific">Undibacterium amnicola</name>
    <dbReference type="NCBI Taxonomy" id="1834038"/>
    <lineage>
        <taxon>Bacteria</taxon>
        <taxon>Pseudomonadati</taxon>
        <taxon>Pseudomonadota</taxon>
        <taxon>Betaproteobacteria</taxon>
        <taxon>Burkholderiales</taxon>
        <taxon>Oxalobacteraceae</taxon>
        <taxon>Undibacterium</taxon>
    </lineage>
</organism>
<evidence type="ECO:0000256" key="1">
    <source>
        <dbReference type="SAM" id="SignalP"/>
    </source>
</evidence>
<dbReference type="Gene3D" id="1.10.8.350">
    <property type="entry name" value="Bacterial muramidase"/>
    <property type="match status" value="1"/>
</dbReference>
<dbReference type="PANTHER" id="PTHR30163">
    <property type="entry name" value="MEMBRANE-BOUND LYTIC MUREIN TRANSGLYCOSYLASE B"/>
    <property type="match status" value="1"/>
</dbReference>
<evidence type="ECO:0000259" key="2">
    <source>
        <dbReference type="Pfam" id="PF13406"/>
    </source>
</evidence>
<feature type="chain" id="PRO_5045203009" evidence="1">
    <location>
        <begin position="26"/>
        <end position="376"/>
    </location>
</feature>
<accession>A0ABR6XNG9</accession>
<dbReference type="RefSeq" id="WP_186889967.1">
    <property type="nucleotide sequence ID" value="NZ_JACOFU010000002.1"/>
</dbReference>
<dbReference type="InterPro" id="IPR023346">
    <property type="entry name" value="Lysozyme-like_dom_sf"/>
</dbReference>
<proteinExistence type="predicted"/>
<sequence>MKLLPRILSAVVSSAFLINAGAASAFLFSDHAYAAISNKKKTQTTQKPSANKPQDVHYLEWQEVQTFIAQMQTQHQFSAVQLQQIFENARHMESAVQLVKPAPPGKPKNWKAYRARFVENGRIAAGVAFWERNQDALKRAENVYGVPADIIVGLIGVETIYGKNTGSFRAIDALTTLAFSYPETPTREARTNFFKNELAQLLLHVRESGSDIYSIKSSYAGAIGLAQFMPSSLRQFAVDFDADNKIDLKESEADAIGSVANYLAKHGWKKDQPYAFAATLLDQDPASIPLKEALNQGLKTSYSIDDLKSVVSTADDKAPRHLKYGLIDLQNGEDPTEYWFATDNFFAITKYNRSYFYAMSVIDLGNVIALARQKEQ</sequence>
<dbReference type="NCBIfam" id="TIGR02282">
    <property type="entry name" value="MltB"/>
    <property type="match status" value="1"/>
</dbReference>
<dbReference type="EMBL" id="JACOFU010000002">
    <property type="protein sequence ID" value="MBC3830926.1"/>
    <property type="molecule type" value="Genomic_DNA"/>
</dbReference>
<dbReference type="Gene3D" id="1.10.530.10">
    <property type="match status" value="1"/>
</dbReference>
<feature type="signal peptide" evidence="1">
    <location>
        <begin position="1"/>
        <end position="25"/>
    </location>
</feature>
<dbReference type="InterPro" id="IPR031304">
    <property type="entry name" value="SLT_2"/>
</dbReference>
<feature type="domain" description="Transglycosylase SLT" evidence="2">
    <location>
        <begin position="62"/>
        <end position="365"/>
    </location>
</feature>